<comment type="subunit">
    <text evidence="5">Binds ribosomal protein uS19.</text>
</comment>
<reference evidence="8 9" key="1">
    <citation type="submission" date="2017-04" db="EMBL/GenBank/DDBJ databases">
        <authorList>
            <person name="Afonso C.L."/>
            <person name="Miller P.J."/>
            <person name="Scott M.A."/>
            <person name="Spackman E."/>
            <person name="Goraichik I."/>
            <person name="Dimitrov K.M."/>
            <person name="Suarez D.L."/>
            <person name="Swayne D.E."/>
        </authorList>
    </citation>
    <scope>NUCLEOTIDE SEQUENCE [LARGE SCALE GENOMIC DNA]</scope>
    <source>
        <strain evidence="8 9">ToBE</strain>
    </source>
</reference>
<dbReference type="InterPro" id="IPR002676">
    <property type="entry name" value="RimM_N"/>
</dbReference>
<dbReference type="SUPFAM" id="SSF50447">
    <property type="entry name" value="Translation proteins"/>
    <property type="match status" value="1"/>
</dbReference>
<dbReference type="OrthoDB" id="9810331at2"/>
<keyword evidence="3 5" id="KW-0698">rRNA processing</keyword>
<keyword evidence="2 5" id="KW-0690">Ribosome biogenesis</keyword>
<dbReference type="GO" id="GO:0005737">
    <property type="term" value="C:cytoplasm"/>
    <property type="evidence" value="ECO:0007669"/>
    <property type="project" value="UniProtKB-SubCell"/>
</dbReference>
<dbReference type="SUPFAM" id="SSF50346">
    <property type="entry name" value="PRC-barrel domain"/>
    <property type="match status" value="1"/>
</dbReference>
<dbReference type="GO" id="GO:0042274">
    <property type="term" value="P:ribosomal small subunit biogenesis"/>
    <property type="evidence" value="ECO:0007669"/>
    <property type="project" value="UniProtKB-UniRule"/>
</dbReference>
<gene>
    <name evidence="5" type="primary">rimM</name>
    <name evidence="8" type="ORF">SAMN00808754_1214</name>
</gene>
<keyword evidence="9" id="KW-1185">Reference proteome</keyword>
<feature type="domain" description="RimM N-terminal" evidence="6">
    <location>
        <begin position="8"/>
        <end position="86"/>
    </location>
</feature>
<evidence type="ECO:0000256" key="1">
    <source>
        <dbReference type="ARBA" id="ARBA00022490"/>
    </source>
</evidence>
<dbReference type="STRING" id="698762.SAMN00808754_1214"/>
<accession>A0A1W1VPN1</accession>
<comment type="domain">
    <text evidence="5">The PRC barrel domain binds ribosomal protein uS19.</text>
</comment>
<dbReference type="RefSeq" id="WP_084664802.1">
    <property type="nucleotide sequence ID" value="NZ_LT838272.1"/>
</dbReference>
<dbReference type="InterPro" id="IPR009000">
    <property type="entry name" value="Transl_B-barrel_sf"/>
</dbReference>
<dbReference type="GO" id="GO:0043022">
    <property type="term" value="F:ribosome binding"/>
    <property type="evidence" value="ECO:0007669"/>
    <property type="project" value="InterPro"/>
</dbReference>
<dbReference type="InterPro" id="IPR036976">
    <property type="entry name" value="RimM_N_sf"/>
</dbReference>
<dbReference type="GO" id="GO:0005840">
    <property type="term" value="C:ribosome"/>
    <property type="evidence" value="ECO:0007669"/>
    <property type="project" value="InterPro"/>
</dbReference>
<evidence type="ECO:0000256" key="4">
    <source>
        <dbReference type="ARBA" id="ARBA00023186"/>
    </source>
</evidence>
<evidence type="ECO:0000256" key="2">
    <source>
        <dbReference type="ARBA" id="ARBA00022517"/>
    </source>
</evidence>
<evidence type="ECO:0000313" key="9">
    <source>
        <dbReference type="Proteomes" id="UP000192569"/>
    </source>
</evidence>
<dbReference type="GO" id="GO:0006364">
    <property type="term" value="P:rRNA processing"/>
    <property type="evidence" value="ECO:0007669"/>
    <property type="project" value="UniProtKB-UniRule"/>
</dbReference>
<feature type="domain" description="Ribosome maturation factor RimM PRC barrel" evidence="7">
    <location>
        <begin position="101"/>
        <end position="167"/>
    </location>
</feature>
<dbReference type="NCBIfam" id="TIGR02273">
    <property type="entry name" value="16S_RimM"/>
    <property type="match status" value="1"/>
</dbReference>
<protein>
    <recommendedName>
        <fullName evidence="5">Ribosome maturation factor RimM</fullName>
    </recommendedName>
</protein>
<evidence type="ECO:0000313" key="8">
    <source>
        <dbReference type="EMBL" id="SMB95335.1"/>
    </source>
</evidence>
<keyword evidence="4 5" id="KW-0143">Chaperone</keyword>
<dbReference type="AlphaFoldDB" id="A0A1W1VPN1"/>
<evidence type="ECO:0000259" key="7">
    <source>
        <dbReference type="Pfam" id="PF24986"/>
    </source>
</evidence>
<evidence type="ECO:0000256" key="5">
    <source>
        <dbReference type="HAMAP-Rule" id="MF_00014"/>
    </source>
</evidence>
<dbReference type="Gene3D" id="2.40.30.60">
    <property type="entry name" value="RimM"/>
    <property type="match status" value="1"/>
</dbReference>
<keyword evidence="1 5" id="KW-0963">Cytoplasm</keyword>
<proteinExistence type="inferred from homology"/>
<dbReference type="InterPro" id="IPR011033">
    <property type="entry name" value="PRC_barrel-like_sf"/>
</dbReference>
<evidence type="ECO:0000256" key="3">
    <source>
        <dbReference type="ARBA" id="ARBA00022552"/>
    </source>
</evidence>
<dbReference type="PANTHER" id="PTHR33692">
    <property type="entry name" value="RIBOSOME MATURATION FACTOR RIMM"/>
    <property type="match status" value="1"/>
</dbReference>
<dbReference type="EMBL" id="LT838272">
    <property type="protein sequence ID" value="SMB95335.1"/>
    <property type="molecule type" value="Genomic_DNA"/>
</dbReference>
<dbReference type="PANTHER" id="PTHR33692:SF1">
    <property type="entry name" value="RIBOSOME MATURATION FACTOR RIMM"/>
    <property type="match status" value="1"/>
</dbReference>
<comment type="similarity">
    <text evidence="5">Belongs to the RimM family.</text>
</comment>
<dbReference type="Pfam" id="PF01782">
    <property type="entry name" value="RimM"/>
    <property type="match status" value="1"/>
</dbReference>
<organism evidence="8 9">
    <name type="scientific">Thermanaeromonas toyohensis ToBE</name>
    <dbReference type="NCBI Taxonomy" id="698762"/>
    <lineage>
        <taxon>Bacteria</taxon>
        <taxon>Bacillati</taxon>
        <taxon>Bacillota</taxon>
        <taxon>Clostridia</taxon>
        <taxon>Neomoorellales</taxon>
        <taxon>Neomoorellaceae</taxon>
        <taxon>Thermanaeromonas</taxon>
    </lineage>
</organism>
<dbReference type="HAMAP" id="MF_00014">
    <property type="entry name" value="Ribosome_mat_RimM"/>
    <property type="match status" value="1"/>
</dbReference>
<name>A0A1W1VPN1_9FIRM</name>
<comment type="subcellular location">
    <subcellularLocation>
        <location evidence="5">Cytoplasm</location>
    </subcellularLocation>
</comment>
<dbReference type="InterPro" id="IPR056792">
    <property type="entry name" value="PRC_RimM"/>
</dbReference>
<comment type="function">
    <text evidence="5">An accessory protein needed during the final step in the assembly of 30S ribosomal subunit, possibly for assembly of the head region. Essential for efficient processing of 16S rRNA. May be needed both before and after RbfA during the maturation of 16S rRNA. It has affinity for free ribosomal 30S subunits but not for 70S ribosomes.</text>
</comment>
<evidence type="ECO:0000259" key="6">
    <source>
        <dbReference type="Pfam" id="PF01782"/>
    </source>
</evidence>
<dbReference type="Pfam" id="PF24986">
    <property type="entry name" value="PRC_RimM"/>
    <property type="match status" value="1"/>
</dbReference>
<dbReference type="Gene3D" id="2.30.30.240">
    <property type="entry name" value="PRC-barrel domain"/>
    <property type="match status" value="1"/>
</dbReference>
<dbReference type="InterPro" id="IPR011961">
    <property type="entry name" value="RimM"/>
</dbReference>
<sequence length="170" mass="19472">MDTKRIAVGKILTTHGHRGEVKIWPWTDFPQRFRPGTRLWLRSAQGYRRVTVTSSRPHGRHLILKFAEIPDMTEAERLRNTILEVDPWEVEPLPPGRYYVFQLVDCRVFTEEGEFLGSLKDVQKTGANDVFVVVTLEGKEVLLPALKEVVKEIDVANKTIKVKLLPGLLD</sequence>
<dbReference type="Proteomes" id="UP000192569">
    <property type="component" value="Chromosome I"/>
</dbReference>